<dbReference type="Proteomes" id="UP000186922">
    <property type="component" value="Unassembled WGS sequence"/>
</dbReference>
<proteinExistence type="predicted"/>
<feature type="domain" description="Serine-threonine/tyrosine-protein kinase catalytic" evidence="2">
    <location>
        <begin position="27"/>
        <end position="67"/>
    </location>
</feature>
<dbReference type="GO" id="GO:0004672">
    <property type="term" value="F:protein kinase activity"/>
    <property type="evidence" value="ECO:0007669"/>
    <property type="project" value="InterPro"/>
</dbReference>
<feature type="compositionally biased region" description="Polar residues" evidence="1">
    <location>
        <begin position="11"/>
        <end position="20"/>
    </location>
</feature>
<evidence type="ECO:0000259" key="2">
    <source>
        <dbReference type="Pfam" id="PF07714"/>
    </source>
</evidence>
<comment type="caution">
    <text evidence="3">The sequence shown here is derived from an EMBL/GenBank/DDBJ whole genome shotgun (WGS) entry which is preliminary data.</text>
</comment>
<keyword evidence="4" id="KW-1185">Reference proteome</keyword>
<dbReference type="Pfam" id="PF07714">
    <property type="entry name" value="PK_Tyr_Ser-Thr"/>
    <property type="match status" value="1"/>
</dbReference>
<feature type="region of interest" description="Disordered" evidence="1">
    <location>
        <begin position="1"/>
        <end position="27"/>
    </location>
</feature>
<protein>
    <recommendedName>
        <fullName evidence="2">Serine-threonine/tyrosine-protein kinase catalytic domain-containing protein</fullName>
    </recommendedName>
</protein>
<dbReference type="EMBL" id="BDGG01000005">
    <property type="protein sequence ID" value="GAU99231.1"/>
    <property type="molecule type" value="Genomic_DNA"/>
</dbReference>
<feature type="compositionally biased region" description="Basic and acidic residues" evidence="1">
    <location>
        <begin position="1"/>
        <end position="10"/>
    </location>
</feature>
<evidence type="ECO:0000313" key="3">
    <source>
        <dbReference type="EMBL" id="GAU99231.1"/>
    </source>
</evidence>
<gene>
    <name evidence="3" type="primary">RvY_10263-1</name>
    <name evidence="3" type="synonym">RvY_10263.1</name>
    <name evidence="3" type="ORF">RvY_10263</name>
</gene>
<dbReference type="InterPro" id="IPR001245">
    <property type="entry name" value="Ser-Thr/Tyr_kinase_cat_dom"/>
</dbReference>
<reference evidence="3 4" key="1">
    <citation type="journal article" date="2016" name="Nat. Commun.">
        <title>Extremotolerant tardigrade genome and improved radiotolerance of human cultured cells by tardigrade-unique protein.</title>
        <authorList>
            <person name="Hashimoto T."/>
            <person name="Horikawa D.D."/>
            <person name="Saito Y."/>
            <person name="Kuwahara H."/>
            <person name="Kozuka-Hata H."/>
            <person name="Shin-I T."/>
            <person name="Minakuchi Y."/>
            <person name="Ohishi K."/>
            <person name="Motoyama A."/>
            <person name="Aizu T."/>
            <person name="Enomoto A."/>
            <person name="Kondo K."/>
            <person name="Tanaka S."/>
            <person name="Hara Y."/>
            <person name="Koshikawa S."/>
            <person name="Sagara H."/>
            <person name="Miura T."/>
            <person name="Yokobori S."/>
            <person name="Miyagawa K."/>
            <person name="Suzuki Y."/>
            <person name="Kubo T."/>
            <person name="Oyama M."/>
            <person name="Kohara Y."/>
            <person name="Fujiyama A."/>
            <person name="Arakawa K."/>
            <person name="Katayama T."/>
            <person name="Toyoda A."/>
            <person name="Kunieda T."/>
        </authorList>
    </citation>
    <scope>NUCLEOTIDE SEQUENCE [LARGE SCALE GENOMIC DNA]</scope>
    <source>
        <strain evidence="3 4">YOKOZUNA-1</strain>
    </source>
</reference>
<dbReference type="InterPro" id="IPR011009">
    <property type="entry name" value="Kinase-like_dom_sf"/>
</dbReference>
<name>A0A1D1VC68_RAMVA</name>
<sequence>MEGAMERTDNALESSSRTTGAGSGDVNCLTTRDSLNFSYQMARGMEHLSDIIYRDLVAKNMLVDTGKLSKS</sequence>
<evidence type="ECO:0000313" key="4">
    <source>
        <dbReference type="Proteomes" id="UP000186922"/>
    </source>
</evidence>
<evidence type="ECO:0000256" key="1">
    <source>
        <dbReference type="SAM" id="MobiDB-lite"/>
    </source>
</evidence>
<dbReference type="AlphaFoldDB" id="A0A1D1VC68"/>
<dbReference type="SUPFAM" id="SSF56112">
    <property type="entry name" value="Protein kinase-like (PK-like)"/>
    <property type="match status" value="1"/>
</dbReference>
<organism evidence="3 4">
    <name type="scientific">Ramazzottius varieornatus</name>
    <name type="common">Water bear</name>
    <name type="synonym">Tardigrade</name>
    <dbReference type="NCBI Taxonomy" id="947166"/>
    <lineage>
        <taxon>Eukaryota</taxon>
        <taxon>Metazoa</taxon>
        <taxon>Ecdysozoa</taxon>
        <taxon>Tardigrada</taxon>
        <taxon>Eutardigrada</taxon>
        <taxon>Parachela</taxon>
        <taxon>Hypsibioidea</taxon>
        <taxon>Ramazzottiidae</taxon>
        <taxon>Ramazzottius</taxon>
    </lineage>
</organism>
<accession>A0A1D1VC68</accession>